<sequence length="85" mass="8723">MQYSFLIAALAIGASAAPQLKLKEKRQLKAKVLNDLVDVDSDNLAGLTELLAGLGINVNADVLTPIGPGAGALPGAKRDVEAEQA</sequence>
<gene>
    <name evidence="2" type="ORF">FLONG3_3230</name>
</gene>
<proteinExistence type="predicted"/>
<dbReference type="AlphaFoldDB" id="A0A395T1L5"/>
<evidence type="ECO:0000256" key="1">
    <source>
        <dbReference type="SAM" id="SignalP"/>
    </source>
</evidence>
<accession>A0A395T1L5</accession>
<organism evidence="2 3">
    <name type="scientific">Fusarium longipes</name>
    <dbReference type="NCBI Taxonomy" id="694270"/>
    <lineage>
        <taxon>Eukaryota</taxon>
        <taxon>Fungi</taxon>
        <taxon>Dikarya</taxon>
        <taxon>Ascomycota</taxon>
        <taxon>Pezizomycotina</taxon>
        <taxon>Sordariomycetes</taxon>
        <taxon>Hypocreomycetidae</taxon>
        <taxon>Hypocreales</taxon>
        <taxon>Nectriaceae</taxon>
        <taxon>Fusarium</taxon>
    </lineage>
</organism>
<keyword evidence="1" id="KW-0732">Signal</keyword>
<dbReference type="EMBL" id="PXOG01000061">
    <property type="protein sequence ID" value="RGP78608.1"/>
    <property type="molecule type" value="Genomic_DNA"/>
</dbReference>
<feature type="chain" id="PRO_5017347955" evidence="1">
    <location>
        <begin position="17"/>
        <end position="85"/>
    </location>
</feature>
<protein>
    <submittedName>
        <fullName evidence="2">Uncharacterized protein</fullName>
    </submittedName>
</protein>
<feature type="signal peptide" evidence="1">
    <location>
        <begin position="1"/>
        <end position="16"/>
    </location>
</feature>
<keyword evidence="3" id="KW-1185">Reference proteome</keyword>
<reference evidence="2 3" key="1">
    <citation type="journal article" date="2018" name="PLoS Pathog.">
        <title>Evolution of structural diversity of trichothecenes, a family of toxins produced by plant pathogenic and entomopathogenic fungi.</title>
        <authorList>
            <person name="Proctor R.H."/>
            <person name="McCormick S.P."/>
            <person name="Kim H.S."/>
            <person name="Cardoza R.E."/>
            <person name="Stanley A.M."/>
            <person name="Lindo L."/>
            <person name="Kelly A."/>
            <person name="Brown D.W."/>
            <person name="Lee T."/>
            <person name="Vaughan M.M."/>
            <person name="Alexander N.J."/>
            <person name="Busman M."/>
            <person name="Gutierrez S."/>
        </authorList>
    </citation>
    <scope>NUCLEOTIDE SEQUENCE [LARGE SCALE GENOMIC DNA]</scope>
    <source>
        <strain evidence="2 3">NRRL 20695</strain>
    </source>
</reference>
<evidence type="ECO:0000313" key="2">
    <source>
        <dbReference type="EMBL" id="RGP78608.1"/>
    </source>
</evidence>
<dbReference type="Proteomes" id="UP000266234">
    <property type="component" value="Unassembled WGS sequence"/>
</dbReference>
<name>A0A395T1L5_9HYPO</name>
<evidence type="ECO:0000313" key="3">
    <source>
        <dbReference type="Proteomes" id="UP000266234"/>
    </source>
</evidence>
<comment type="caution">
    <text evidence="2">The sequence shown here is derived from an EMBL/GenBank/DDBJ whole genome shotgun (WGS) entry which is preliminary data.</text>
</comment>